<sequence>MPVLENTEVQTYAGASPREDKSFHTDVLVVGGGFGGMYALWKIRQLGFKTKLFEAGSEFGGTWHWNSYPGARVDSEMPYYAFSIPEVWKTWNWTERFPSHEELKRYFRHVDKVLDLSTDAYFNTIVTEAKYDGKTWTVRTRGGRIVWCRYLILATGSSYKKHIPAMKGLDVYKGKTIHAADWPRDGLDVRGKRVGVIGNGATGVQIVQELGKQDCELSVFIRTPICALPMRQRILSVEEQETSKMVYEFLYDGCKTSRAGFPFKTPSKGFWEVTLAEREQRMEEGWSRGGFAFNQGTYRDFIFDKEANKIFYEFWARKVRKRISDPQKAAIAAPIPQKSWFATKRPSLEQDYYDVINQDNVKLVDIKATPIDSFQGNGILTTEKLHELDVVILATGYDAVTGSLLDMGLEDKNGISLRQRWKDGVRTYLGLMIPDMPNLFMVYSPQAPTSFANGPPIIEIQVDWVAQALQKMQEEGIESIEAQEKSAEEWYAEVKRIGEQTLYPSVDSWYMGANIPGKPRELLLYLGGVNVYAETCSTALRSWKGFNIERKASHVRASI</sequence>
<organism evidence="1 2">
    <name type="scientific">Neophaeococcomyces mojaviensis</name>
    <dbReference type="NCBI Taxonomy" id="3383035"/>
    <lineage>
        <taxon>Eukaryota</taxon>
        <taxon>Fungi</taxon>
        <taxon>Dikarya</taxon>
        <taxon>Ascomycota</taxon>
        <taxon>Pezizomycotina</taxon>
        <taxon>Eurotiomycetes</taxon>
        <taxon>Chaetothyriomycetidae</taxon>
        <taxon>Chaetothyriales</taxon>
        <taxon>Chaetothyriales incertae sedis</taxon>
        <taxon>Neophaeococcomyces</taxon>
    </lineage>
</organism>
<reference evidence="1" key="1">
    <citation type="submission" date="2022-10" db="EMBL/GenBank/DDBJ databases">
        <title>Culturing micro-colonial fungi from biological soil crusts in the Mojave desert and describing Neophaeococcomyces mojavensis, and introducing the new genera and species Taxawa tesnikishii.</title>
        <authorList>
            <person name="Kurbessoian T."/>
            <person name="Stajich J.E."/>
        </authorList>
    </citation>
    <scope>NUCLEOTIDE SEQUENCE</scope>
    <source>
        <strain evidence="1">JES_112</strain>
    </source>
</reference>
<gene>
    <name evidence="1" type="ORF">H2198_002505</name>
</gene>
<evidence type="ECO:0000313" key="1">
    <source>
        <dbReference type="EMBL" id="KAJ9660568.1"/>
    </source>
</evidence>
<accession>A0ACC3AE83</accession>
<name>A0ACC3AE83_9EURO</name>
<comment type="caution">
    <text evidence="1">The sequence shown here is derived from an EMBL/GenBank/DDBJ whole genome shotgun (WGS) entry which is preliminary data.</text>
</comment>
<dbReference type="Proteomes" id="UP001172386">
    <property type="component" value="Unassembled WGS sequence"/>
</dbReference>
<evidence type="ECO:0000313" key="2">
    <source>
        <dbReference type="Proteomes" id="UP001172386"/>
    </source>
</evidence>
<protein>
    <submittedName>
        <fullName evidence="1">Uncharacterized protein</fullName>
    </submittedName>
</protein>
<dbReference type="EMBL" id="JAPDRQ010000030">
    <property type="protein sequence ID" value="KAJ9660568.1"/>
    <property type="molecule type" value="Genomic_DNA"/>
</dbReference>
<proteinExistence type="predicted"/>
<keyword evidence="2" id="KW-1185">Reference proteome</keyword>